<organism evidence="2 3">
    <name type="scientific">Pseudovirgaria hyperparasitica</name>
    <dbReference type="NCBI Taxonomy" id="470096"/>
    <lineage>
        <taxon>Eukaryota</taxon>
        <taxon>Fungi</taxon>
        <taxon>Dikarya</taxon>
        <taxon>Ascomycota</taxon>
        <taxon>Pezizomycotina</taxon>
        <taxon>Dothideomycetes</taxon>
        <taxon>Dothideomycetes incertae sedis</taxon>
        <taxon>Acrospermales</taxon>
        <taxon>Acrospermaceae</taxon>
        <taxon>Pseudovirgaria</taxon>
    </lineage>
</organism>
<evidence type="ECO:0000256" key="1">
    <source>
        <dbReference type="SAM" id="MobiDB-lite"/>
    </source>
</evidence>
<feature type="compositionally biased region" description="Polar residues" evidence="1">
    <location>
        <begin position="150"/>
        <end position="166"/>
    </location>
</feature>
<accession>A0A6A6W575</accession>
<dbReference type="Proteomes" id="UP000799437">
    <property type="component" value="Unassembled WGS sequence"/>
</dbReference>
<proteinExistence type="predicted"/>
<reference evidence="2" key="1">
    <citation type="journal article" date="2020" name="Stud. Mycol.">
        <title>101 Dothideomycetes genomes: a test case for predicting lifestyles and emergence of pathogens.</title>
        <authorList>
            <person name="Haridas S."/>
            <person name="Albert R."/>
            <person name="Binder M."/>
            <person name="Bloem J."/>
            <person name="Labutti K."/>
            <person name="Salamov A."/>
            <person name="Andreopoulos B."/>
            <person name="Baker S."/>
            <person name="Barry K."/>
            <person name="Bills G."/>
            <person name="Bluhm B."/>
            <person name="Cannon C."/>
            <person name="Castanera R."/>
            <person name="Culley D."/>
            <person name="Daum C."/>
            <person name="Ezra D."/>
            <person name="Gonzalez J."/>
            <person name="Henrissat B."/>
            <person name="Kuo A."/>
            <person name="Liang C."/>
            <person name="Lipzen A."/>
            <person name="Lutzoni F."/>
            <person name="Magnuson J."/>
            <person name="Mondo S."/>
            <person name="Nolan M."/>
            <person name="Ohm R."/>
            <person name="Pangilinan J."/>
            <person name="Park H.-J."/>
            <person name="Ramirez L."/>
            <person name="Alfaro M."/>
            <person name="Sun H."/>
            <person name="Tritt A."/>
            <person name="Yoshinaga Y."/>
            <person name="Zwiers L.-H."/>
            <person name="Turgeon B."/>
            <person name="Goodwin S."/>
            <person name="Spatafora J."/>
            <person name="Crous P."/>
            <person name="Grigoriev I."/>
        </authorList>
    </citation>
    <scope>NUCLEOTIDE SEQUENCE</scope>
    <source>
        <strain evidence="2">CBS 121739</strain>
    </source>
</reference>
<dbReference type="OrthoDB" id="10333517at2759"/>
<feature type="compositionally biased region" description="Polar residues" evidence="1">
    <location>
        <begin position="114"/>
        <end position="132"/>
    </location>
</feature>
<evidence type="ECO:0000313" key="3">
    <source>
        <dbReference type="Proteomes" id="UP000799437"/>
    </source>
</evidence>
<dbReference type="GeneID" id="54490806"/>
<feature type="region of interest" description="Disordered" evidence="1">
    <location>
        <begin position="112"/>
        <end position="192"/>
    </location>
</feature>
<dbReference type="RefSeq" id="XP_033599557.1">
    <property type="nucleotide sequence ID" value="XM_033749752.1"/>
</dbReference>
<dbReference type="EMBL" id="ML996574">
    <property type="protein sequence ID" value="KAF2757106.1"/>
    <property type="molecule type" value="Genomic_DNA"/>
</dbReference>
<keyword evidence="3" id="KW-1185">Reference proteome</keyword>
<gene>
    <name evidence="2" type="ORF">EJ05DRAFT_55843</name>
</gene>
<sequence length="400" mass="44495">MDRQLPFRQFPNQAVPLTGLSSRYSRSGAPVRSFPPPFPRVAVDAVDLRQTRWHMATQQASLLRATGLVHAMQVEQVAQRLFVLLQASGAHFDSIPQVQAISHAEARTIWAQHPPQNQRVEPSDTSSDQPVSQPEEATDTPDTPTAPRLSFSTLTINENRPVTPTTAEFAPFVPGPLPIPEATTPESEETDEESDNILELRHWMEWETSIRVYTAPDPIHTYTELRAALLEHCNMTHVTYTTVPLIVPPIRALSGAGTFLFADGVFTNGAGLFAFFSQDSNMVWCHWAHQPLRFPSMRSMVEGMEDQGKISRVEEWATGCLDYTKVWSIALKAFDVARMGEEGGADGAWPHTLWYGEGEGWNMLPPGGYFRVIDPIVYPGFTLNSEGHDFLKGTSVPTVK</sequence>
<name>A0A6A6W575_9PEZI</name>
<dbReference type="AlphaFoldDB" id="A0A6A6W575"/>
<evidence type="ECO:0000313" key="2">
    <source>
        <dbReference type="EMBL" id="KAF2757106.1"/>
    </source>
</evidence>
<protein>
    <submittedName>
        <fullName evidence="2">Uncharacterized protein</fullName>
    </submittedName>
</protein>